<dbReference type="AlphaFoldDB" id="G0W7E2"/>
<keyword evidence="4" id="KW-0067">ATP-binding</keyword>
<dbReference type="GO" id="GO:0005524">
    <property type="term" value="F:ATP binding"/>
    <property type="evidence" value="ECO:0007669"/>
    <property type="project" value="UniProtKB-KW"/>
</dbReference>
<feature type="compositionally biased region" description="Low complexity" evidence="6">
    <location>
        <begin position="896"/>
        <end position="928"/>
    </location>
</feature>
<dbReference type="Gene3D" id="3.30.30.30">
    <property type="match status" value="1"/>
</dbReference>
<feature type="compositionally biased region" description="Low complexity" evidence="6">
    <location>
        <begin position="879"/>
        <end position="889"/>
    </location>
</feature>
<evidence type="ECO:0000256" key="6">
    <source>
        <dbReference type="SAM" id="MobiDB-lite"/>
    </source>
</evidence>
<dbReference type="EMBL" id="HE580269">
    <property type="protein sequence ID" value="CCD23703.1"/>
    <property type="molecule type" value="Genomic_DNA"/>
</dbReference>
<dbReference type="InterPro" id="IPR029048">
    <property type="entry name" value="HSP70_C_sf"/>
</dbReference>
<dbReference type="STRING" id="1071378.G0W7E2"/>
<dbReference type="PRINTS" id="PR00301">
    <property type="entry name" value="HEATSHOCK70"/>
</dbReference>
<dbReference type="GeneID" id="11496678"/>
<dbReference type="InterPro" id="IPR018181">
    <property type="entry name" value="Heat_shock_70_CS"/>
</dbReference>
<proteinExistence type="predicted"/>
<evidence type="ECO:0000256" key="3">
    <source>
        <dbReference type="ARBA" id="ARBA00022741"/>
    </source>
</evidence>
<dbReference type="GO" id="GO:0030968">
    <property type="term" value="P:endoplasmic reticulum unfolded protein response"/>
    <property type="evidence" value="ECO:0007669"/>
    <property type="project" value="TreeGrafter"/>
</dbReference>
<gene>
    <name evidence="8" type="primary">NDAI0C00420</name>
    <name evidence="8" type="ordered locus">NDAI_0C00420</name>
</gene>
<name>G0W7E2_NAUDC</name>
<evidence type="ECO:0000313" key="9">
    <source>
        <dbReference type="Proteomes" id="UP000000689"/>
    </source>
</evidence>
<dbReference type="Pfam" id="PF00012">
    <property type="entry name" value="HSP70"/>
    <property type="match status" value="1"/>
</dbReference>
<dbReference type="CDD" id="cd10230">
    <property type="entry name" value="ASKHA_NBD_HSP70_HYOU1"/>
    <property type="match status" value="1"/>
</dbReference>
<keyword evidence="9" id="KW-1185">Reference proteome</keyword>
<dbReference type="GO" id="GO:0140662">
    <property type="term" value="F:ATP-dependent protein folding chaperone"/>
    <property type="evidence" value="ECO:0007669"/>
    <property type="project" value="InterPro"/>
</dbReference>
<evidence type="ECO:0000313" key="8">
    <source>
        <dbReference type="EMBL" id="CCD23703.1"/>
    </source>
</evidence>
<dbReference type="RefSeq" id="XP_003668946.1">
    <property type="nucleotide sequence ID" value="XM_003668898.1"/>
</dbReference>
<evidence type="ECO:0000256" key="5">
    <source>
        <dbReference type="ARBA" id="ARBA00023186"/>
    </source>
</evidence>
<evidence type="ECO:0000256" key="4">
    <source>
        <dbReference type="ARBA" id="ARBA00022840"/>
    </source>
</evidence>
<dbReference type="GO" id="GO:0034663">
    <property type="term" value="C:endoplasmic reticulum chaperone complex"/>
    <property type="evidence" value="ECO:0007669"/>
    <property type="project" value="TreeGrafter"/>
</dbReference>
<evidence type="ECO:0000256" key="2">
    <source>
        <dbReference type="ARBA" id="ARBA00022729"/>
    </source>
</evidence>
<feature type="chain" id="PRO_5003411298" evidence="7">
    <location>
        <begin position="27"/>
        <end position="967"/>
    </location>
</feature>
<comment type="subcellular location">
    <subcellularLocation>
        <location evidence="1">Endoplasmic reticulum lumen</location>
    </subcellularLocation>
</comment>
<sequence>MKLLSRQCSLLSITLMLVTLVTTISAAVIGIDYGQQNIKAMVISPQAPLEIVLTPEAKRKDISGLAIKKLPDGIERIYGSAVGSLATRFPQNTLLNLKPLLGKSIANEPTVLNYLKEHPGVNITATSTGRNSLSFVVDGVEYPLEEIVAMNLEEIVDRANVLLKEKDARTNDNVDMMAITVPGYFYQAQRNALLDVSSLVSGISKTSLINDGLSIAINFAIKKRDFELDKAEYYIVYDMGSGSTKATLVSILKSSNESEPLRIELGGYGYRSHLGGSTFTLEVATLIENNFLAQHPKIRTETLHANPKAIAKINQAAEKAKLILSANTEAFVSIESLIDDIDFKTTVTRQELEDISEDHLAEIIEPIQEALDNQLWDNNVTMKNLSGVILHGGSTRVPLVQRQLIDFVGEDNILRNVNADESAVNGVVLRGVQQFDAFKTRPLDIIERSISDYSIKVSSSSSQATNKIFPKGSIFPATITMELHSINDTTMAPFSIDLYENGKILSNVTVDVSNAEDSFSNNKCKHGVSYNGTFSLSSDRVFKLEKVEAICLNSLSKTDEEETDGGIMNKLFKHKPKNETAAETTKKPKYNKTIKLITTSTDINVKPLSPSEKYNIIRNIKDLGEFDRQRFQLQESKNLLESSLYSARNFLEEDDVIKNGPKAQVDKLSQLVSGTLEWLEEDSDHATKKQIDKKLGEINSLKDRVELYIKTSKEPLDSNQFSDILDKAALVYKDVSDQQKMLELNLKALEKKISSSLLNVTDEFYKIRLPISMNRTLANIETLFSKFNKTVAAIEDLVDLDSFEEMGREQLYELKLKFDNVHPKIQEKLAALRTSYEYRFNELNSLHQRKLRAQKRKEEKAKRQLEKKLANATETIQGESSSTLTSTETAKVTKESTTTILSTDMTSKTTTVKSSSDSSSSSSSLSPSPASPNLSYKTKRKPGKKANGKKSRSSKSSSSSTIMHDEL</sequence>
<dbReference type="InterPro" id="IPR043129">
    <property type="entry name" value="ATPase_NBD"/>
</dbReference>
<dbReference type="HOGENOM" id="CLU_005965_5_0_1"/>
<feature type="signal peptide" evidence="7">
    <location>
        <begin position="1"/>
        <end position="26"/>
    </location>
</feature>
<dbReference type="KEGG" id="ndi:NDAI_0C00420"/>
<keyword evidence="2 7" id="KW-0732">Signal</keyword>
<dbReference type="InterPro" id="IPR013126">
    <property type="entry name" value="Hsp_70_fam"/>
</dbReference>
<accession>G0W7E2</accession>
<evidence type="ECO:0000256" key="7">
    <source>
        <dbReference type="SAM" id="SignalP"/>
    </source>
</evidence>
<protein>
    <submittedName>
        <fullName evidence="8">Uncharacterized protein</fullName>
    </submittedName>
</protein>
<dbReference type="Gene3D" id="3.90.640.10">
    <property type="entry name" value="Actin, Chain A, domain 4"/>
    <property type="match status" value="1"/>
</dbReference>
<reference evidence="8 9" key="1">
    <citation type="journal article" date="2011" name="Proc. Natl. Acad. Sci. U.S.A.">
        <title>Evolutionary erosion of yeast sex chromosomes by mating-type switching accidents.</title>
        <authorList>
            <person name="Gordon J.L."/>
            <person name="Armisen D."/>
            <person name="Proux-Wera E."/>
            <person name="Oheigeartaigh S.S."/>
            <person name="Byrne K.P."/>
            <person name="Wolfe K.H."/>
        </authorList>
    </citation>
    <scope>NUCLEOTIDE SEQUENCE [LARGE SCALE GENOMIC DNA]</scope>
    <source>
        <strain evidence="9">ATCC 10597 / BCRC 20456 / CBS 421 / NBRC 0211 / NRRL Y-12639</strain>
    </source>
</reference>
<feature type="compositionally biased region" description="Basic and acidic residues" evidence="6">
    <location>
        <begin position="856"/>
        <end position="869"/>
    </location>
</feature>
<keyword evidence="5" id="KW-0143">Chaperone</keyword>
<dbReference type="PANTHER" id="PTHR45639">
    <property type="entry name" value="HSC70CB, ISOFORM G-RELATED"/>
    <property type="match status" value="1"/>
</dbReference>
<dbReference type="PANTHER" id="PTHR45639:SF3">
    <property type="entry name" value="HYPOXIA UP-REGULATED PROTEIN 1"/>
    <property type="match status" value="1"/>
</dbReference>
<organism evidence="8 9">
    <name type="scientific">Naumovozyma dairenensis (strain ATCC 10597 / BCRC 20456 / CBS 421 / NBRC 0211 / NRRL Y-12639)</name>
    <name type="common">Saccharomyces dairenensis</name>
    <dbReference type="NCBI Taxonomy" id="1071378"/>
    <lineage>
        <taxon>Eukaryota</taxon>
        <taxon>Fungi</taxon>
        <taxon>Dikarya</taxon>
        <taxon>Ascomycota</taxon>
        <taxon>Saccharomycotina</taxon>
        <taxon>Saccharomycetes</taxon>
        <taxon>Saccharomycetales</taxon>
        <taxon>Saccharomycetaceae</taxon>
        <taxon>Naumovozyma</taxon>
    </lineage>
</organism>
<dbReference type="GO" id="GO:0005788">
    <property type="term" value="C:endoplasmic reticulum lumen"/>
    <property type="evidence" value="ECO:0007669"/>
    <property type="project" value="UniProtKB-SubCell"/>
</dbReference>
<dbReference type="Gene3D" id="1.20.1270.10">
    <property type="match status" value="1"/>
</dbReference>
<dbReference type="OMA" id="DYGQQNI"/>
<dbReference type="PROSITE" id="PS00329">
    <property type="entry name" value="HSP70_2"/>
    <property type="match status" value="1"/>
</dbReference>
<dbReference type="GO" id="GO:0031204">
    <property type="term" value="P:post-translational protein targeting to membrane, translocation"/>
    <property type="evidence" value="ECO:0007669"/>
    <property type="project" value="EnsemblFungi"/>
</dbReference>
<dbReference type="eggNOG" id="KOG0104">
    <property type="taxonomic scope" value="Eukaryota"/>
</dbReference>
<dbReference type="Proteomes" id="UP000000689">
    <property type="component" value="Chromosome 3"/>
</dbReference>
<dbReference type="GO" id="GO:0000774">
    <property type="term" value="F:adenyl-nucleotide exchange factor activity"/>
    <property type="evidence" value="ECO:0007669"/>
    <property type="project" value="EnsemblFungi"/>
</dbReference>
<dbReference type="OrthoDB" id="10262720at2759"/>
<evidence type="ECO:0000256" key="1">
    <source>
        <dbReference type="ARBA" id="ARBA00004319"/>
    </source>
</evidence>
<feature type="region of interest" description="Disordered" evidence="6">
    <location>
        <begin position="851"/>
        <end position="967"/>
    </location>
</feature>
<dbReference type="SUPFAM" id="SSF100934">
    <property type="entry name" value="Heat shock protein 70kD (HSP70), C-terminal subdomain"/>
    <property type="match status" value="1"/>
</dbReference>
<dbReference type="SUPFAM" id="SSF53067">
    <property type="entry name" value="Actin-like ATPase domain"/>
    <property type="match status" value="2"/>
</dbReference>
<dbReference type="GO" id="GO:0051082">
    <property type="term" value="F:unfolded protein binding"/>
    <property type="evidence" value="ECO:0007669"/>
    <property type="project" value="EnsemblFungi"/>
</dbReference>
<feature type="compositionally biased region" description="Basic residues" evidence="6">
    <location>
        <begin position="937"/>
        <end position="953"/>
    </location>
</feature>
<dbReference type="Gene3D" id="3.30.420.40">
    <property type="match status" value="2"/>
</dbReference>
<dbReference type="PROSITE" id="PS01036">
    <property type="entry name" value="HSP70_3"/>
    <property type="match status" value="1"/>
</dbReference>
<keyword evidence="3" id="KW-0547">Nucleotide-binding</keyword>